<proteinExistence type="inferred from homology"/>
<comment type="cofactor">
    <cofactor evidence="1">
        <name>pyridoxal 5'-phosphate</name>
        <dbReference type="ChEBI" id="CHEBI:597326"/>
    </cofactor>
</comment>
<dbReference type="PANTHER" id="PTHR42743:SF11">
    <property type="entry name" value="AMINODEOXYCHORISMATE LYASE"/>
    <property type="match status" value="1"/>
</dbReference>
<dbReference type="InterPro" id="IPR043131">
    <property type="entry name" value="BCAT-like_N"/>
</dbReference>
<evidence type="ECO:0000256" key="4">
    <source>
        <dbReference type="RuleBase" id="RU004106"/>
    </source>
</evidence>
<evidence type="ECO:0000313" key="6">
    <source>
        <dbReference type="Proteomes" id="UP001596406"/>
    </source>
</evidence>
<dbReference type="GO" id="GO:0008483">
    <property type="term" value="F:transaminase activity"/>
    <property type="evidence" value="ECO:0007669"/>
    <property type="project" value="UniProtKB-KW"/>
</dbReference>
<dbReference type="FunFam" id="3.20.10.10:FF:000002">
    <property type="entry name" value="D-alanine aminotransferase"/>
    <property type="match status" value="1"/>
</dbReference>
<organism evidence="5 6">
    <name type="scientific">Halomarina ordinaria</name>
    <dbReference type="NCBI Taxonomy" id="3033939"/>
    <lineage>
        <taxon>Archaea</taxon>
        <taxon>Methanobacteriati</taxon>
        <taxon>Methanobacteriota</taxon>
        <taxon>Stenosarchaea group</taxon>
        <taxon>Halobacteria</taxon>
        <taxon>Halobacteriales</taxon>
        <taxon>Natronomonadaceae</taxon>
        <taxon>Halomarina</taxon>
    </lineage>
</organism>
<protein>
    <submittedName>
        <fullName evidence="5">Aminotransferase class IV</fullName>
    </submittedName>
</protein>
<dbReference type="AlphaFoldDB" id="A0ABD5UA32"/>
<evidence type="ECO:0000313" key="5">
    <source>
        <dbReference type="EMBL" id="MFC6836405.1"/>
    </source>
</evidence>
<keyword evidence="6" id="KW-1185">Reference proteome</keyword>
<evidence type="ECO:0000256" key="1">
    <source>
        <dbReference type="ARBA" id="ARBA00001933"/>
    </source>
</evidence>
<dbReference type="InterPro" id="IPR018300">
    <property type="entry name" value="Aminotrans_IV_CS"/>
</dbReference>
<dbReference type="SUPFAM" id="SSF56752">
    <property type="entry name" value="D-aminoacid aminotransferase-like PLP-dependent enzymes"/>
    <property type="match status" value="1"/>
</dbReference>
<comment type="caution">
    <text evidence="5">The sequence shown here is derived from an EMBL/GenBank/DDBJ whole genome shotgun (WGS) entry which is preliminary data.</text>
</comment>
<dbReference type="Pfam" id="PF01063">
    <property type="entry name" value="Aminotran_4"/>
    <property type="match status" value="1"/>
</dbReference>
<dbReference type="InterPro" id="IPR036038">
    <property type="entry name" value="Aminotransferase-like"/>
</dbReference>
<dbReference type="InterPro" id="IPR001544">
    <property type="entry name" value="Aminotrans_IV"/>
</dbReference>
<dbReference type="PANTHER" id="PTHR42743">
    <property type="entry name" value="AMINO-ACID AMINOTRANSFERASE"/>
    <property type="match status" value="1"/>
</dbReference>
<reference evidence="5 6" key="1">
    <citation type="journal article" date="2019" name="Int. J. Syst. Evol. Microbiol.">
        <title>The Global Catalogue of Microorganisms (GCM) 10K type strain sequencing project: providing services to taxonomists for standard genome sequencing and annotation.</title>
        <authorList>
            <consortium name="The Broad Institute Genomics Platform"/>
            <consortium name="The Broad Institute Genome Sequencing Center for Infectious Disease"/>
            <person name="Wu L."/>
            <person name="Ma J."/>
        </authorList>
    </citation>
    <scope>NUCLEOTIDE SEQUENCE [LARGE SCALE GENOMIC DNA]</scope>
    <source>
        <strain evidence="5 6">PSRA2</strain>
    </source>
</reference>
<accession>A0ABD5UA32</accession>
<dbReference type="CDD" id="cd00449">
    <property type="entry name" value="PLPDE_IV"/>
    <property type="match status" value="1"/>
</dbReference>
<dbReference type="PROSITE" id="PS00770">
    <property type="entry name" value="AA_TRANSFER_CLASS_4"/>
    <property type="match status" value="1"/>
</dbReference>
<dbReference type="GO" id="GO:0046394">
    <property type="term" value="P:carboxylic acid biosynthetic process"/>
    <property type="evidence" value="ECO:0007669"/>
    <property type="project" value="UniProtKB-ARBA"/>
</dbReference>
<dbReference type="EMBL" id="JBHSXM010000001">
    <property type="protein sequence ID" value="MFC6836405.1"/>
    <property type="molecule type" value="Genomic_DNA"/>
</dbReference>
<keyword evidence="5" id="KW-0032">Aminotransferase</keyword>
<name>A0ABD5UA32_9EURY</name>
<sequence>MTDTSRYHVNGTLVPAADAAVSVRDRGFQYGDAAFETLRAYGGEVFEWDAHRERLERTCATLGMPGAVPEDLALRVAETLDANDLADAYVRVSVTRGVQPGRLTPAEAVDPSVVVLVEPLPRGGLDGESVWDGPAVVQSVKTRRTAPAALPPDAKTHNYLNGILARLELRRASTETYRPDEALMRDAEGYVAEGATSNLFFVDDGTLKTPAEGSLLPGVTRRVVLDLAGEESFPVETGRYTPDDVRGADEAFLTNTTWEVRPVARVDGIAVGGGPITRLLARLFDALVEERCY</sequence>
<keyword evidence="3" id="KW-0663">Pyridoxal phosphate</keyword>
<dbReference type="Proteomes" id="UP001596406">
    <property type="component" value="Unassembled WGS sequence"/>
</dbReference>
<dbReference type="InterPro" id="IPR050571">
    <property type="entry name" value="Class-IV_PLP-Dep_Aminotrnsfr"/>
</dbReference>
<evidence type="ECO:0000256" key="3">
    <source>
        <dbReference type="ARBA" id="ARBA00022898"/>
    </source>
</evidence>
<dbReference type="Gene3D" id="3.20.10.10">
    <property type="entry name" value="D-amino Acid Aminotransferase, subunit A, domain 2"/>
    <property type="match status" value="1"/>
</dbReference>
<dbReference type="RefSeq" id="WP_304448090.1">
    <property type="nucleotide sequence ID" value="NZ_JARRAH010000001.1"/>
</dbReference>
<comment type="similarity">
    <text evidence="2 4">Belongs to the class-IV pyridoxal-phosphate-dependent aminotransferase family.</text>
</comment>
<dbReference type="InterPro" id="IPR043132">
    <property type="entry name" value="BCAT-like_C"/>
</dbReference>
<dbReference type="Gene3D" id="3.30.470.10">
    <property type="match status" value="1"/>
</dbReference>
<gene>
    <name evidence="5" type="ORF">ACFQHK_07775</name>
</gene>
<dbReference type="GO" id="GO:0008652">
    <property type="term" value="P:amino acid biosynthetic process"/>
    <property type="evidence" value="ECO:0007669"/>
    <property type="project" value="UniProtKB-ARBA"/>
</dbReference>
<evidence type="ECO:0000256" key="2">
    <source>
        <dbReference type="ARBA" id="ARBA00009320"/>
    </source>
</evidence>
<keyword evidence="5" id="KW-0808">Transferase</keyword>